<feature type="transmembrane region" description="Helical" evidence="2">
    <location>
        <begin position="408"/>
        <end position="431"/>
    </location>
</feature>
<feature type="region of interest" description="Disordered" evidence="1">
    <location>
        <begin position="249"/>
        <end position="270"/>
    </location>
</feature>
<evidence type="ECO:0000313" key="4">
    <source>
        <dbReference type="Proteomes" id="UP000054516"/>
    </source>
</evidence>
<feature type="transmembrane region" description="Helical" evidence="2">
    <location>
        <begin position="451"/>
        <end position="471"/>
    </location>
</feature>
<dbReference type="EMBL" id="DF977546">
    <property type="protein sequence ID" value="GAP92236.1"/>
    <property type="molecule type" value="Genomic_DNA"/>
</dbReference>
<evidence type="ECO:0000256" key="2">
    <source>
        <dbReference type="SAM" id="Phobius"/>
    </source>
</evidence>
<dbReference type="Gene3D" id="1.20.58.340">
    <property type="entry name" value="Magnesium transport protein CorA, transmembrane region"/>
    <property type="match status" value="1"/>
</dbReference>
<gene>
    <name evidence="3" type="ORF">SAMD00023353_10100020</name>
</gene>
<dbReference type="OMA" id="VAYGCTD"/>
<feature type="region of interest" description="Disordered" evidence="1">
    <location>
        <begin position="317"/>
        <end position="338"/>
    </location>
</feature>
<keyword evidence="2" id="KW-1133">Transmembrane helix</keyword>
<organism evidence="3">
    <name type="scientific">Rosellinia necatrix</name>
    <name type="common">White root-rot fungus</name>
    <dbReference type="NCBI Taxonomy" id="77044"/>
    <lineage>
        <taxon>Eukaryota</taxon>
        <taxon>Fungi</taxon>
        <taxon>Dikarya</taxon>
        <taxon>Ascomycota</taxon>
        <taxon>Pezizomycotina</taxon>
        <taxon>Sordariomycetes</taxon>
        <taxon>Xylariomycetidae</taxon>
        <taxon>Xylariales</taxon>
        <taxon>Xylariaceae</taxon>
        <taxon>Rosellinia</taxon>
    </lineage>
</organism>
<dbReference type="AlphaFoldDB" id="A0A1W2TUI3"/>
<evidence type="ECO:0000256" key="1">
    <source>
        <dbReference type="SAM" id="MobiDB-lite"/>
    </source>
</evidence>
<keyword evidence="4" id="KW-1185">Reference proteome</keyword>
<reference evidence="3" key="1">
    <citation type="submission" date="2016-03" db="EMBL/GenBank/DDBJ databases">
        <title>Draft genome sequence of Rosellinia necatrix.</title>
        <authorList>
            <person name="Kanematsu S."/>
        </authorList>
    </citation>
    <scope>NUCLEOTIDE SEQUENCE [LARGE SCALE GENOMIC DNA]</scope>
    <source>
        <strain evidence="3">W97</strain>
    </source>
</reference>
<evidence type="ECO:0000313" key="3">
    <source>
        <dbReference type="EMBL" id="GAP92236.1"/>
    </source>
</evidence>
<proteinExistence type="predicted"/>
<protein>
    <submittedName>
        <fullName evidence="3">Uncharacterized protein</fullName>
    </submittedName>
</protein>
<dbReference type="Proteomes" id="UP000054516">
    <property type="component" value="Unassembled WGS sequence"/>
</dbReference>
<sequence>MLDWIARSTNLCEGDVNEFKFLPDHPCVIQTVRLRRVAPDVVKVVEDTIHHSEGEYLNWINQSQSWPEESTTTLVMHHRVNAENAKATSLPYRKATFKAACAHLYQHRSVVEAIRRKSHAIFTKRDVAVWKSRPDLGPAVVYNCKSDTLSPAEEDDLILSATHFPQKSAIFAVAYGCTDHCRDEIVYWLGYAKIFSFDPLLLCMIWAELERRRLIDGVDLKATPLWEGISHMNETLNIDHNNMNSLLTKQSHGGKTSRIGDGSTGSDGMIKMTRVGTKQNDIMKRECEAVNLWVNVSTLKNGLESFKTELKSMLECSRDSSDGEEDSPQQQQQQVGLDSIRRHAARRIQHRLRGMIVEIEGKVRYTDSLLQGMVLATQTESNHLSRRDALTNIFIAVESKKDSSHMRYIALLGMIFLPGTFFATLFSMTFFSWTAQDNNDNINSNSNHPVVSPYIAIYFVFTVFATAATVWRFRSWARKQDDEAEQSLTAQLESYPAIAASLLARQTVPYHNNSGAGINIDVTTAGQMQGQMARPREDV</sequence>
<keyword evidence="2" id="KW-0472">Membrane</keyword>
<accession>A0A1W2TUI3</accession>
<dbReference type="OrthoDB" id="3561681at2759"/>
<name>A0A1W2TUI3_ROSNE</name>
<keyword evidence="2" id="KW-0812">Transmembrane</keyword>